<protein>
    <submittedName>
        <fullName evidence="2">Uncharacterized protein</fullName>
    </submittedName>
</protein>
<accession>K9IPS8</accession>
<feature type="non-terminal residue" evidence="2">
    <location>
        <position position="1"/>
    </location>
</feature>
<organism evidence="2">
    <name type="scientific">Desmodus rotundus</name>
    <name type="common">Vampire bat</name>
    <dbReference type="NCBI Taxonomy" id="9430"/>
    <lineage>
        <taxon>Eukaryota</taxon>
        <taxon>Metazoa</taxon>
        <taxon>Chordata</taxon>
        <taxon>Craniata</taxon>
        <taxon>Vertebrata</taxon>
        <taxon>Euteleostomi</taxon>
        <taxon>Mammalia</taxon>
        <taxon>Eutheria</taxon>
        <taxon>Laurasiatheria</taxon>
        <taxon>Chiroptera</taxon>
        <taxon>Yangochiroptera</taxon>
        <taxon>Phyllostomidae</taxon>
        <taxon>Desmodontinae</taxon>
        <taxon>Desmodus</taxon>
    </lineage>
</organism>
<keyword evidence="1" id="KW-1133">Transmembrane helix</keyword>
<name>K9IPS8_DESRO</name>
<dbReference type="EMBL" id="GABZ01003297">
    <property type="protein sequence ID" value="JAA50228.1"/>
    <property type="molecule type" value="mRNA"/>
</dbReference>
<feature type="non-terminal residue" evidence="2">
    <location>
        <position position="105"/>
    </location>
</feature>
<sequence>QNFYLYGFFFCLSPLKMFIPLHFISFFLSAFQGFLFHLLFLTNPYFFSMLHCWFLYSFAIFLFLFLFSSSHFFHFSPAYFSLFHSLDTFVSVTVSAGKQQSGQES</sequence>
<feature type="transmembrane region" description="Helical" evidence="1">
    <location>
        <begin position="53"/>
        <end position="73"/>
    </location>
</feature>
<proteinExistence type="evidence at transcript level"/>
<dbReference type="AlphaFoldDB" id="K9IPS8"/>
<evidence type="ECO:0000256" key="1">
    <source>
        <dbReference type="SAM" id="Phobius"/>
    </source>
</evidence>
<keyword evidence="1" id="KW-0812">Transmembrane</keyword>
<keyword evidence="1" id="KW-0472">Membrane</keyword>
<feature type="transmembrane region" description="Helical" evidence="1">
    <location>
        <begin position="20"/>
        <end position="41"/>
    </location>
</feature>
<reference evidence="2" key="1">
    <citation type="submission" date="2012-11" db="EMBL/GenBank/DDBJ databases">
        <title>The Vampirome: Transcriptome and Proteome Analysis of the Submandibular and Accessory Glands of the Vampire Bat and Vector of Human Rabies, Desmodus rotundus.</title>
        <authorList>
            <person name="Francischetti I.M.B."/>
            <person name="Assumpcao T.C.F."/>
            <person name="Ma D."/>
            <person name="Vicente E.C."/>
            <person name="Ribeiro J.M.C."/>
        </authorList>
    </citation>
    <scope>NUCLEOTIDE SEQUENCE</scope>
    <source>
        <tissue evidence="2">Salivary gland</tissue>
    </source>
</reference>
<evidence type="ECO:0000313" key="2">
    <source>
        <dbReference type="EMBL" id="JAA50228.1"/>
    </source>
</evidence>